<proteinExistence type="predicted"/>
<keyword evidence="3" id="KW-1185">Reference proteome</keyword>
<name>A0AAV4YCL5_CAEEX</name>
<sequence>MEGEGSKPTWRATIEGGRGNGESRQDIHRRPTWNHPLIFDARIPFKVATPCLTVKPRKRKSTATPSISVNQKIKTTNSIATLSDLETDDELATNIGTMAIQNLINPPNKNPP</sequence>
<comment type="caution">
    <text evidence="2">The sequence shown here is derived from an EMBL/GenBank/DDBJ whole genome shotgun (WGS) entry which is preliminary data.</text>
</comment>
<organism evidence="2 3">
    <name type="scientific">Caerostris extrusa</name>
    <name type="common">Bark spider</name>
    <name type="synonym">Caerostris bankana</name>
    <dbReference type="NCBI Taxonomy" id="172846"/>
    <lineage>
        <taxon>Eukaryota</taxon>
        <taxon>Metazoa</taxon>
        <taxon>Ecdysozoa</taxon>
        <taxon>Arthropoda</taxon>
        <taxon>Chelicerata</taxon>
        <taxon>Arachnida</taxon>
        <taxon>Araneae</taxon>
        <taxon>Araneomorphae</taxon>
        <taxon>Entelegynae</taxon>
        <taxon>Araneoidea</taxon>
        <taxon>Araneidae</taxon>
        <taxon>Caerostris</taxon>
    </lineage>
</organism>
<evidence type="ECO:0000313" key="2">
    <source>
        <dbReference type="EMBL" id="GIZ05038.1"/>
    </source>
</evidence>
<dbReference type="Proteomes" id="UP001054945">
    <property type="component" value="Unassembled WGS sequence"/>
</dbReference>
<reference evidence="2 3" key="1">
    <citation type="submission" date="2021-06" db="EMBL/GenBank/DDBJ databases">
        <title>Caerostris extrusa draft genome.</title>
        <authorList>
            <person name="Kono N."/>
            <person name="Arakawa K."/>
        </authorList>
    </citation>
    <scope>NUCLEOTIDE SEQUENCE [LARGE SCALE GENOMIC DNA]</scope>
</reference>
<dbReference type="EMBL" id="BPLR01019195">
    <property type="protein sequence ID" value="GIZ05038.1"/>
    <property type="molecule type" value="Genomic_DNA"/>
</dbReference>
<protein>
    <submittedName>
        <fullName evidence="2">Uncharacterized protein</fullName>
    </submittedName>
</protein>
<evidence type="ECO:0000256" key="1">
    <source>
        <dbReference type="SAM" id="MobiDB-lite"/>
    </source>
</evidence>
<feature type="region of interest" description="Disordered" evidence="1">
    <location>
        <begin position="1"/>
        <end position="29"/>
    </location>
</feature>
<gene>
    <name evidence="2" type="ORF">CEXT_582581</name>
</gene>
<accession>A0AAV4YCL5</accession>
<dbReference type="AlphaFoldDB" id="A0AAV4YCL5"/>
<evidence type="ECO:0000313" key="3">
    <source>
        <dbReference type="Proteomes" id="UP001054945"/>
    </source>
</evidence>